<proteinExistence type="predicted"/>
<gene>
    <name evidence="1" type="ORF">M9H77_17365</name>
</gene>
<organism evidence="1 2">
    <name type="scientific">Catharanthus roseus</name>
    <name type="common">Madagascar periwinkle</name>
    <name type="synonym">Vinca rosea</name>
    <dbReference type="NCBI Taxonomy" id="4058"/>
    <lineage>
        <taxon>Eukaryota</taxon>
        <taxon>Viridiplantae</taxon>
        <taxon>Streptophyta</taxon>
        <taxon>Embryophyta</taxon>
        <taxon>Tracheophyta</taxon>
        <taxon>Spermatophyta</taxon>
        <taxon>Magnoliopsida</taxon>
        <taxon>eudicotyledons</taxon>
        <taxon>Gunneridae</taxon>
        <taxon>Pentapetalae</taxon>
        <taxon>asterids</taxon>
        <taxon>lamiids</taxon>
        <taxon>Gentianales</taxon>
        <taxon>Apocynaceae</taxon>
        <taxon>Rauvolfioideae</taxon>
        <taxon>Vinceae</taxon>
        <taxon>Catharanthinae</taxon>
        <taxon>Catharanthus</taxon>
    </lineage>
</organism>
<evidence type="ECO:0000313" key="2">
    <source>
        <dbReference type="Proteomes" id="UP001060085"/>
    </source>
</evidence>
<sequence length="119" mass="13014">MVKPPMLLAGKCHRGCSLIENVAAVVVAGEEEGERGKRGKRKKKEERVYWSVPSVDAFSCLADLGSSNMGTGNFLWNLSKNYFMVGLIGLTVSDRYFRIVSVQSTSVSPTSNSHVDNSK</sequence>
<keyword evidence="2" id="KW-1185">Reference proteome</keyword>
<evidence type="ECO:0000313" key="1">
    <source>
        <dbReference type="EMBL" id="KAI5667512.1"/>
    </source>
</evidence>
<dbReference type="Proteomes" id="UP001060085">
    <property type="component" value="Linkage Group LG04"/>
</dbReference>
<dbReference type="EMBL" id="CM044704">
    <property type="protein sequence ID" value="KAI5667512.1"/>
    <property type="molecule type" value="Genomic_DNA"/>
</dbReference>
<comment type="caution">
    <text evidence="1">The sequence shown here is derived from an EMBL/GenBank/DDBJ whole genome shotgun (WGS) entry which is preliminary data.</text>
</comment>
<protein>
    <submittedName>
        <fullName evidence="1">Uncharacterized protein</fullName>
    </submittedName>
</protein>
<reference evidence="2" key="1">
    <citation type="journal article" date="2023" name="Nat. Plants">
        <title>Single-cell RNA sequencing provides a high-resolution roadmap for understanding the multicellular compartmentation of specialized metabolism.</title>
        <authorList>
            <person name="Sun S."/>
            <person name="Shen X."/>
            <person name="Li Y."/>
            <person name="Li Y."/>
            <person name="Wang S."/>
            <person name="Li R."/>
            <person name="Zhang H."/>
            <person name="Shen G."/>
            <person name="Guo B."/>
            <person name="Wei J."/>
            <person name="Xu J."/>
            <person name="St-Pierre B."/>
            <person name="Chen S."/>
            <person name="Sun C."/>
        </authorList>
    </citation>
    <scope>NUCLEOTIDE SEQUENCE [LARGE SCALE GENOMIC DNA]</scope>
</reference>
<name>A0ACC0B4D9_CATRO</name>
<accession>A0ACC0B4D9</accession>